<dbReference type="SMART" id="SM01080">
    <property type="entry name" value="CHASE2"/>
    <property type="match status" value="1"/>
</dbReference>
<accession>A0A0F5FMQ9</accession>
<dbReference type="GO" id="GO:0035556">
    <property type="term" value="P:intracellular signal transduction"/>
    <property type="evidence" value="ECO:0007669"/>
    <property type="project" value="InterPro"/>
</dbReference>
<keyword evidence="1" id="KW-1133">Transmembrane helix</keyword>
<dbReference type="GO" id="GO:0004016">
    <property type="term" value="F:adenylate cyclase activity"/>
    <property type="evidence" value="ECO:0007669"/>
    <property type="project" value="UniProtKB-ARBA"/>
</dbReference>
<dbReference type="GO" id="GO:0006171">
    <property type="term" value="P:cAMP biosynthetic process"/>
    <property type="evidence" value="ECO:0007669"/>
    <property type="project" value="TreeGrafter"/>
</dbReference>
<dbReference type="PANTHER" id="PTHR43081:SF1">
    <property type="entry name" value="ADENYLATE CYCLASE, TERMINAL-DIFFERENTIATION SPECIFIC"/>
    <property type="match status" value="1"/>
</dbReference>
<dbReference type="Gene3D" id="3.30.70.1230">
    <property type="entry name" value="Nucleotide cyclase"/>
    <property type="match status" value="1"/>
</dbReference>
<gene>
    <name evidence="3" type="ORF">VE26_00610</name>
</gene>
<proteinExistence type="predicted"/>
<dbReference type="SMART" id="SM00044">
    <property type="entry name" value="CYCc"/>
    <property type="match status" value="1"/>
</dbReference>
<evidence type="ECO:0000256" key="1">
    <source>
        <dbReference type="SAM" id="Phobius"/>
    </source>
</evidence>
<sequence>MVLGLALALGEQRQRFGYLIFDAFHRLHPRDATDPSVAVIDIDEASIARIGQWPWPRTIMADLVTELDTLGVAAIAFDIVFSEPDRTSLGRVLENLGPEAAALDVAGLPLDNDSVLAGAIAGAPVVMGMAITSENNAQLPLPKGGFSFGGSNPVDYLPAYSGGVTNLEILDDSAPGLGVFSFPPSSDNIIRSMPLVLSAQGRLYSGLSIEALRVAQGAGSFALRSSDASGEGGGGGAMTALRVGLLDAPVGPAGEFWVHYSGLPNMPVIAAADVLAGTDRDSLAASLAGRIALVGTSAVGLRDIVATPVDAATPGVKVHAEIIDQIVSQSFLTRPDWAPGLEIALAVASGLALVALVSLGGPILSSFGLAGLSLAAMAGSWWAFTSQGLLIDPLLPLLCMLAVFGLTAPLVIALANNDKLFVRNAFGRYLSPTLVERLSEDPASLRLGGEMRELTVLFSDIRGFTGLSETLEPTALTTLLNQFLTPMTDVLLARDATIDKYIGDAIMAFWNAPLDIADHPRKACLAALDMLEAVEQLNAQTGRTLRVGIGLHTGWACVGNLGSEQRFSYSAIGDAINLASRVEGLTKQYGVSIAVTSETRQAAGNLAFLEIDAVRVFGRSSPVTLHALIGDANVADGAGFAELAVWHGRLLDAYRSADFSGARTLLDGPRPSLAAQLAPVYALYADRMDAFIADPPEAGWDAVHVAQSK</sequence>
<dbReference type="Proteomes" id="UP000033649">
    <property type="component" value="Unassembled WGS sequence"/>
</dbReference>
<dbReference type="EMBL" id="JZEY01000054">
    <property type="protein sequence ID" value="KKB10164.1"/>
    <property type="molecule type" value="Genomic_DNA"/>
</dbReference>
<dbReference type="Pfam" id="PF00211">
    <property type="entry name" value="Guanylate_cyc"/>
    <property type="match status" value="1"/>
</dbReference>
<protein>
    <recommendedName>
        <fullName evidence="2">Guanylate cyclase domain-containing protein</fullName>
    </recommendedName>
</protein>
<feature type="domain" description="Guanylate cyclase" evidence="2">
    <location>
        <begin position="455"/>
        <end position="583"/>
    </location>
</feature>
<dbReference type="InterPro" id="IPR029787">
    <property type="entry name" value="Nucleotide_cyclase"/>
</dbReference>
<organism evidence="3 4">
    <name type="scientific">Devosia chinhatensis</name>
    <dbReference type="NCBI Taxonomy" id="429727"/>
    <lineage>
        <taxon>Bacteria</taxon>
        <taxon>Pseudomonadati</taxon>
        <taxon>Pseudomonadota</taxon>
        <taxon>Alphaproteobacteria</taxon>
        <taxon>Hyphomicrobiales</taxon>
        <taxon>Devosiaceae</taxon>
        <taxon>Devosia</taxon>
    </lineage>
</organism>
<dbReference type="AlphaFoldDB" id="A0A0F5FMQ9"/>
<dbReference type="STRING" id="429727.VE26_00610"/>
<dbReference type="PROSITE" id="PS50125">
    <property type="entry name" value="GUANYLATE_CYCLASE_2"/>
    <property type="match status" value="1"/>
</dbReference>
<evidence type="ECO:0000313" key="3">
    <source>
        <dbReference type="EMBL" id="KKB10164.1"/>
    </source>
</evidence>
<evidence type="ECO:0000313" key="4">
    <source>
        <dbReference type="Proteomes" id="UP000033649"/>
    </source>
</evidence>
<feature type="transmembrane region" description="Helical" evidence="1">
    <location>
        <begin position="394"/>
        <end position="415"/>
    </location>
</feature>
<feature type="transmembrane region" description="Helical" evidence="1">
    <location>
        <begin position="337"/>
        <end position="356"/>
    </location>
</feature>
<dbReference type="InterPro" id="IPR001054">
    <property type="entry name" value="A/G_cyclase"/>
</dbReference>
<feature type="transmembrane region" description="Helical" evidence="1">
    <location>
        <begin position="363"/>
        <end position="382"/>
    </location>
</feature>
<dbReference type="SUPFAM" id="SSF55073">
    <property type="entry name" value="Nucleotide cyclase"/>
    <property type="match status" value="1"/>
</dbReference>
<dbReference type="InterPro" id="IPR007890">
    <property type="entry name" value="CHASE2"/>
</dbReference>
<dbReference type="Pfam" id="PF05226">
    <property type="entry name" value="CHASE2"/>
    <property type="match status" value="1"/>
</dbReference>
<comment type="caution">
    <text evidence="3">The sequence shown here is derived from an EMBL/GenBank/DDBJ whole genome shotgun (WGS) entry which is preliminary data.</text>
</comment>
<keyword evidence="1" id="KW-0472">Membrane</keyword>
<reference evidence="3 4" key="1">
    <citation type="submission" date="2015-03" db="EMBL/GenBank/DDBJ databases">
        <authorList>
            <person name="Hassan Y."/>
            <person name="Lepp D."/>
            <person name="Li X.-Z."/>
            <person name="Zhou T."/>
        </authorList>
    </citation>
    <scope>NUCLEOTIDE SEQUENCE [LARGE SCALE GENOMIC DNA]</scope>
    <source>
        <strain evidence="3 4">IPL18</strain>
    </source>
</reference>
<keyword evidence="4" id="KW-1185">Reference proteome</keyword>
<dbReference type="CDD" id="cd07302">
    <property type="entry name" value="CHD"/>
    <property type="match status" value="1"/>
</dbReference>
<keyword evidence="1" id="KW-0812">Transmembrane</keyword>
<dbReference type="PATRIC" id="fig|429727.3.peg.138"/>
<dbReference type="PANTHER" id="PTHR43081">
    <property type="entry name" value="ADENYLATE CYCLASE, TERMINAL-DIFFERENTIATION SPECIFIC-RELATED"/>
    <property type="match status" value="1"/>
</dbReference>
<name>A0A0F5FMQ9_9HYPH</name>
<dbReference type="InterPro" id="IPR050697">
    <property type="entry name" value="Adenylyl/Guanylyl_Cyclase_3/4"/>
</dbReference>
<evidence type="ECO:0000259" key="2">
    <source>
        <dbReference type="PROSITE" id="PS50125"/>
    </source>
</evidence>